<evidence type="ECO:0000313" key="2">
    <source>
        <dbReference type="EMBL" id="MEM5453081.1"/>
    </source>
</evidence>
<evidence type="ECO:0000313" key="3">
    <source>
        <dbReference type="Proteomes" id="UP001390669"/>
    </source>
</evidence>
<gene>
    <name evidence="2" type="ORF">VSR33_37480</name>
</gene>
<dbReference type="RefSeq" id="WP_406954387.1">
    <property type="nucleotide sequence ID" value="NZ_JAYMRW010000031.1"/>
</dbReference>
<dbReference type="InterPro" id="IPR000209">
    <property type="entry name" value="Peptidase_S8/S53_dom"/>
</dbReference>
<dbReference type="EMBL" id="JAYMRW010000031">
    <property type="protein sequence ID" value="MEM5453081.1"/>
    <property type="molecule type" value="Genomic_DNA"/>
</dbReference>
<dbReference type="SUPFAM" id="SSF52743">
    <property type="entry name" value="Subtilisin-like"/>
    <property type="match status" value="1"/>
</dbReference>
<sequence>MADKLLRHLSVDGRVSALAFQSPLSARQKVAPQRGDGGAHGRRLLGQLEELTGAIEDLEQTRKQLGLPERRGMTIAVEFSPRGLIDYSKIEWKLNGIELLAVQVHKNSDVAVLLVPDGGLSGFVRRIKAYIESENPDARKNAALVNAIENFKRAAFSELWSDTADAPEDEQCHWFQIWLRHTTGSIPDLIKQFQQHALTLGIRVEDGYVRFPGRVVVAACGTRANLERTAELLDRVAEIRFVEPNAEFFLDNITPAEQAEWVNELLARTSYADEDAAPYVCILDTGVNNGHPLLANALSPDDTHTHKPEWKRHDHDGHGSEMAGVALFGDLTHALNVEHEIDLPHRLESVKILPPEGETAPHLWGAVAIESVARVEAGAPKRPRVFATMTTSVGHLFGAPSEWSATIDQLAFGRPPVDVTSIELGEPAPRVPRLFVQSAGNVHWNYWNEYPETNWNSPVQNPAQAWNALTVGAATSLVQIDRKKYPSYSVIAQKGHLSPSSTTSWVWAESSWPFKPDVVAEGGNGSLDAGIHPTVGPESLRVLTTSNTPAKNLLASTGDTSGAAAEVARICAHLRAQYPDYWPETIRALVAHGAEHTDAMTAPLPANRKRLDKEKLLRTFGFGLVSHDHSQFSTAHRPTMVIQRAFNPYRVNEKRNVVLGGMQLHDLPWPTDELTKLGEIQVEVRITLSYFIEPNPSARGWQSKYRYQSFALKYAVKGASEDDAAFMQRINKLERAGADAEEFKDPDLKDWRYGPQLRARGSLHSDVWTGTAVQLASKSQIAVFPVGGWWKDWTELQQYNAKARYALVVSLKVSDGVDTDIYTPIANIIEQDVTIDIDVPSGQG</sequence>
<keyword evidence="3" id="KW-1185">Reference proteome</keyword>
<protein>
    <submittedName>
        <fullName evidence="2">S8 family peptidase</fullName>
    </submittedName>
</protein>
<dbReference type="Pfam" id="PF00082">
    <property type="entry name" value="Peptidase_S8"/>
    <property type="match status" value="1"/>
</dbReference>
<evidence type="ECO:0000259" key="1">
    <source>
        <dbReference type="Pfam" id="PF00082"/>
    </source>
</evidence>
<dbReference type="Proteomes" id="UP001390669">
    <property type="component" value="Unassembled WGS sequence"/>
</dbReference>
<reference evidence="2 3" key="1">
    <citation type="submission" date="2024-01" db="EMBL/GenBank/DDBJ databases">
        <title>The diversity of rhizobia nodulating Mimosa spp. in eleven states of Brazil covering several biomes is determined by host plant, location, and edaphic factors.</title>
        <authorList>
            <person name="Rouws L."/>
            <person name="Barauna A."/>
            <person name="Beukes C."/>
            <person name="De Faria S.M."/>
            <person name="Gross E."/>
            <person name="Dos Reis Junior F.B."/>
            <person name="Simon M."/>
            <person name="Maluk M."/>
            <person name="Odee D.W."/>
            <person name="Kenicer G."/>
            <person name="Young J.P.W."/>
            <person name="Reis V.M."/>
            <person name="Zilli J."/>
            <person name="James E.K."/>
        </authorList>
    </citation>
    <scope>NUCLEOTIDE SEQUENCE [LARGE SCALE GENOMIC DNA]</scope>
    <source>
        <strain evidence="2 3">JPY164</strain>
    </source>
</reference>
<dbReference type="InterPro" id="IPR036852">
    <property type="entry name" value="Peptidase_S8/S53_dom_sf"/>
</dbReference>
<feature type="domain" description="Peptidase S8/S53" evidence="1">
    <location>
        <begin position="278"/>
        <end position="623"/>
    </location>
</feature>
<name>A0ABU9SP01_9BURK</name>
<comment type="caution">
    <text evidence="2">The sequence shown here is derived from an EMBL/GenBank/DDBJ whole genome shotgun (WGS) entry which is preliminary data.</text>
</comment>
<organism evidence="2 3">
    <name type="scientific">Paraburkholderia guartelaensis</name>
    <dbReference type="NCBI Taxonomy" id="2546446"/>
    <lineage>
        <taxon>Bacteria</taxon>
        <taxon>Pseudomonadati</taxon>
        <taxon>Pseudomonadota</taxon>
        <taxon>Betaproteobacteria</taxon>
        <taxon>Burkholderiales</taxon>
        <taxon>Burkholderiaceae</taxon>
        <taxon>Paraburkholderia</taxon>
    </lineage>
</organism>
<proteinExistence type="predicted"/>
<accession>A0ABU9SP01</accession>
<dbReference type="Gene3D" id="3.40.50.200">
    <property type="entry name" value="Peptidase S8/S53 domain"/>
    <property type="match status" value="1"/>
</dbReference>
<dbReference type="CDD" id="cd04847">
    <property type="entry name" value="Peptidases_S8_Subtilisin_like_2"/>
    <property type="match status" value="1"/>
</dbReference>
<dbReference type="InterPro" id="IPR034074">
    <property type="entry name" value="Y4bN_pept_dom"/>
</dbReference>